<dbReference type="CDD" id="cd00044">
    <property type="entry name" value="CysPc"/>
    <property type="match status" value="1"/>
</dbReference>
<dbReference type="GO" id="GO:0006508">
    <property type="term" value="P:proteolysis"/>
    <property type="evidence" value="ECO:0007669"/>
    <property type="project" value="UniProtKB-KW"/>
</dbReference>
<accession>A0A9P8L7T2</accession>
<keyword evidence="4" id="KW-0175">Coiled coil</keyword>
<evidence type="ECO:0000256" key="4">
    <source>
        <dbReference type="SAM" id="Coils"/>
    </source>
</evidence>
<feature type="active site" evidence="2 3">
    <location>
        <position position="390"/>
    </location>
</feature>
<feature type="active site" evidence="2 3">
    <location>
        <position position="190"/>
    </location>
</feature>
<dbReference type="PANTHER" id="PTHR10183">
    <property type="entry name" value="CALPAIN"/>
    <property type="match status" value="1"/>
</dbReference>
<dbReference type="PANTHER" id="PTHR10183:SF425">
    <property type="entry name" value="CALPAIN-5"/>
    <property type="match status" value="1"/>
</dbReference>
<feature type="active site" evidence="2 3">
    <location>
        <position position="365"/>
    </location>
</feature>
<dbReference type="SUPFAM" id="SSF54001">
    <property type="entry name" value="Cysteine proteinases"/>
    <property type="match status" value="1"/>
</dbReference>
<name>A0A9P8L7T2_9PEZI</name>
<dbReference type="Gene3D" id="3.90.70.10">
    <property type="entry name" value="Cysteine proteinases"/>
    <property type="match status" value="1"/>
</dbReference>
<protein>
    <recommendedName>
        <fullName evidence="6">Calpain catalytic domain-containing protein</fullName>
    </recommendedName>
</protein>
<comment type="caution">
    <text evidence="7">The sequence shown here is derived from an EMBL/GenBank/DDBJ whole genome shotgun (WGS) entry which is preliminary data.</text>
</comment>
<evidence type="ECO:0000313" key="7">
    <source>
        <dbReference type="EMBL" id="KAH0553461.1"/>
    </source>
</evidence>
<keyword evidence="3" id="KW-0378">Hydrolase</keyword>
<dbReference type="InterPro" id="IPR001300">
    <property type="entry name" value="Peptidase_C2_calpain_cat"/>
</dbReference>
<keyword evidence="3" id="KW-0645">Protease</keyword>
<dbReference type="InterPro" id="IPR022684">
    <property type="entry name" value="Calpain_cysteine_protease"/>
</dbReference>
<dbReference type="PROSITE" id="PS00139">
    <property type="entry name" value="THIOL_PROTEASE_CYS"/>
    <property type="match status" value="1"/>
</dbReference>
<dbReference type="Proteomes" id="UP000750711">
    <property type="component" value="Unassembled WGS sequence"/>
</dbReference>
<keyword evidence="3" id="KW-0788">Thiol protease</keyword>
<keyword evidence="8" id="KW-1185">Reference proteome</keyword>
<feature type="domain" description="Calpain catalytic" evidence="6">
    <location>
        <begin position="153"/>
        <end position="452"/>
    </location>
</feature>
<evidence type="ECO:0000256" key="3">
    <source>
        <dbReference type="PROSITE-ProRule" id="PRU00239"/>
    </source>
</evidence>
<dbReference type="EMBL" id="JAGHQM010001464">
    <property type="protein sequence ID" value="KAH0553461.1"/>
    <property type="molecule type" value="Genomic_DNA"/>
</dbReference>
<evidence type="ECO:0000256" key="2">
    <source>
        <dbReference type="PIRSR" id="PIRSR622684-1"/>
    </source>
</evidence>
<dbReference type="GO" id="GO:0004198">
    <property type="term" value="F:calcium-dependent cysteine-type endopeptidase activity"/>
    <property type="evidence" value="ECO:0007669"/>
    <property type="project" value="InterPro"/>
</dbReference>
<feature type="region of interest" description="Disordered" evidence="5">
    <location>
        <begin position="714"/>
        <end position="734"/>
    </location>
</feature>
<evidence type="ECO:0000313" key="8">
    <source>
        <dbReference type="Proteomes" id="UP000750711"/>
    </source>
</evidence>
<dbReference type="SMART" id="SM00230">
    <property type="entry name" value="CysPc"/>
    <property type="match status" value="1"/>
</dbReference>
<feature type="region of interest" description="Disordered" evidence="5">
    <location>
        <begin position="600"/>
        <end position="685"/>
    </location>
</feature>
<feature type="compositionally biased region" description="Basic residues" evidence="5">
    <location>
        <begin position="627"/>
        <end position="643"/>
    </location>
</feature>
<dbReference type="Pfam" id="PF00648">
    <property type="entry name" value="Peptidase_C2"/>
    <property type="match status" value="1"/>
</dbReference>
<sequence>MTPQQLLEAFWDDFITKAPGKVTSIFPHSLYANLLPPEHLRRSAVNHNAAESYKAAAEECRKKVQRIAEECRRTNEKFTDPDFDVEDDFGCGDCLHGLPWSNDDDSEGSIFSVDRLRTCLDVLVSSKVLESESTRVNVSALKKCLDDSQRDESWDGPKSVHRVDYIYKKPAFCIDGYSTDDVRQGAIGDCWWVSAVATLCCMEGLMDRVCVARDEKCGVYGFVFFRDGEWFSTVVDDNLYLVHEDYTSDMYDNSGEEEREYRMSFQTGSGALYFAHCADKNETWLPLLEKAYAKVHGDYDAIGGGVSGEAVEDMTGGVTTNLLTNKVLDKDKLWQELLGANKEFVFAALSPSSNAEGMRGLTPGHSYSILKATEESDEDGNKFRLVLIRNPWGRRSRSGLGEWTGPWSDGSKEWTPYWMQKLNHMFGDDGRFWMLYDDLLCYFKCLDRTRLFNEDWTVVQLWTHVNVSWITGYHNTKFLVEVQEQGPTIFVLSQLDSRYFEGLEGQYTFELHFILQEKDAPMGEHIVRARGTASGGGRSVSTEVELKPGRYEVLPKILASRDPDEDAVEDVVKKWAEKKPQKLRQIGLNYDLAHAKGCFDDETMKRPPCKSGGEEDGSPAKEEKRSAKVKRWLRGRVKEKRKKENNTAVGQSRPSSPTPSETSDNGDVEAQGRSTPYQDSDADSAVKPWNAICTIGLRVYSRNLGVSIKLARPQDAEEGAALASDGLTPAGATM</sequence>
<gene>
    <name evidence="7" type="ORF">GP486_006468</name>
</gene>
<feature type="coiled-coil region" evidence="4">
    <location>
        <begin position="50"/>
        <end position="77"/>
    </location>
</feature>
<dbReference type="InterPro" id="IPR000169">
    <property type="entry name" value="Pept_cys_AS"/>
</dbReference>
<evidence type="ECO:0000256" key="1">
    <source>
        <dbReference type="ARBA" id="ARBA00007623"/>
    </source>
</evidence>
<feature type="compositionally biased region" description="Low complexity" evidence="5">
    <location>
        <begin position="652"/>
        <end position="663"/>
    </location>
</feature>
<dbReference type="AlphaFoldDB" id="A0A9P8L7T2"/>
<dbReference type="InterPro" id="IPR038765">
    <property type="entry name" value="Papain-like_cys_pep_sf"/>
</dbReference>
<proteinExistence type="inferred from homology"/>
<comment type="similarity">
    <text evidence="1">Belongs to the peptidase C2 family.</text>
</comment>
<organism evidence="7 8">
    <name type="scientific">Trichoglossum hirsutum</name>
    <dbReference type="NCBI Taxonomy" id="265104"/>
    <lineage>
        <taxon>Eukaryota</taxon>
        <taxon>Fungi</taxon>
        <taxon>Dikarya</taxon>
        <taxon>Ascomycota</taxon>
        <taxon>Pezizomycotina</taxon>
        <taxon>Geoglossomycetes</taxon>
        <taxon>Geoglossales</taxon>
        <taxon>Geoglossaceae</taxon>
        <taxon>Trichoglossum</taxon>
    </lineage>
</organism>
<evidence type="ECO:0000256" key="5">
    <source>
        <dbReference type="SAM" id="MobiDB-lite"/>
    </source>
</evidence>
<reference evidence="7" key="1">
    <citation type="submission" date="2021-03" db="EMBL/GenBank/DDBJ databases">
        <title>Comparative genomics and phylogenomic investigation of the class Geoglossomycetes provide insights into ecological specialization and systematics.</title>
        <authorList>
            <person name="Melie T."/>
            <person name="Pirro S."/>
            <person name="Miller A.N."/>
            <person name="Quandt A."/>
        </authorList>
    </citation>
    <scope>NUCLEOTIDE SEQUENCE</scope>
    <source>
        <strain evidence="7">CAQ_001_2017</strain>
    </source>
</reference>
<evidence type="ECO:0000259" key="6">
    <source>
        <dbReference type="PROSITE" id="PS50203"/>
    </source>
</evidence>
<dbReference type="PROSITE" id="PS50203">
    <property type="entry name" value="CALPAIN_CAT"/>
    <property type="match status" value="1"/>
</dbReference>